<feature type="compositionally biased region" description="Polar residues" evidence="1">
    <location>
        <begin position="430"/>
        <end position="454"/>
    </location>
</feature>
<feature type="region of interest" description="Disordered" evidence="1">
    <location>
        <begin position="467"/>
        <end position="602"/>
    </location>
</feature>
<feature type="compositionally biased region" description="Polar residues" evidence="1">
    <location>
        <begin position="283"/>
        <end position="296"/>
    </location>
</feature>
<protein>
    <submittedName>
        <fullName evidence="2">Uncharacterized protein</fullName>
    </submittedName>
</protein>
<dbReference type="HOGENOM" id="CLU_036236_0_0_1"/>
<feature type="region of interest" description="Disordered" evidence="1">
    <location>
        <begin position="263"/>
        <end position="296"/>
    </location>
</feature>
<evidence type="ECO:0000313" key="2">
    <source>
        <dbReference type="EMBL" id="EZF78274.1"/>
    </source>
</evidence>
<feature type="compositionally biased region" description="Polar residues" evidence="1">
    <location>
        <begin position="492"/>
        <end position="510"/>
    </location>
</feature>
<dbReference type="EMBL" id="KK208731">
    <property type="protein sequence ID" value="EZF78274.1"/>
    <property type="molecule type" value="Genomic_DNA"/>
</dbReference>
<gene>
    <name evidence="2" type="ORF">H105_00668</name>
</gene>
<feature type="region of interest" description="Disordered" evidence="1">
    <location>
        <begin position="374"/>
        <end position="455"/>
    </location>
</feature>
<reference evidence="2 3" key="1">
    <citation type="submission" date="2014-02" db="EMBL/GenBank/DDBJ databases">
        <title>The Genome Sequence of Trichophyton rubrum (morphotype soudanense) CBS 452.61.</title>
        <authorList>
            <consortium name="The Broad Institute Genomics Platform"/>
            <person name="Cuomo C.A."/>
            <person name="White T.C."/>
            <person name="Graser Y."/>
            <person name="Martinez-Rossi N."/>
            <person name="Heitman J."/>
            <person name="Young S.K."/>
            <person name="Zeng Q."/>
            <person name="Gargeya S."/>
            <person name="Abouelleil A."/>
            <person name="Alvarado L."/>
            <person name="Chapman S.B."/>
            <person name="Gainer-Dewar J."/>
            <person name="Goldberg J."/>
            <person name="Griggs A."/>
            <person name="Gujja S."/>
            <person name="Hansen M."/>
            <person name="Howarth C."/>
            <person name="Imamovic A."/>
            <person name="Larimer J."/>
            <person name="Martinez D."/>
            <person name="Murphy C."/>
            <person name="Pearson M.D."/>
            <person name="Persinoti G."/>
            <person name="Poon T."/>
            <person name="Priest M."/>
            <person name="Roberts A.D."/>
            <person name="Saif S."/>
            <person name="Shea T.D."/>
            <person name="Sykes S.N."/>
            <person name="Wortman J."/>
            <person name="Nusbaum C."/>
            <person name="Birren B."/>
        </authorList>
    </citation>
    <scope>NUCLEOTIDE SEQUENCE [LARGE SCALE GENOMIC DNA]</scope>
    <source>
        <strain evidence="2 3">CBS 452.61</strain>
    </source>
</reference>
<evidence type="ECO:0000256" key="1">
    <source>
        <dbReference type="SAM" id="MobiDB-lite"/>
    </source>
</evidence>
<proteinExistence type="predicted"/>
<accession>A0A022Y631</accession>
<name>A0A022Y631_TRISD</name>
<dbReference type="OrthoDB" id="4174352at2759"/>
<dbReference type="AlphaFoldDB" id="A0A022Y631"/>
<dbReference type="Proteomes" id="UP000023623">
    <property type="component" value="Unassembled WGS sequence"/>
</dbReference>
<keyword evidence="3" id="KW-1185">Reference proteome</keyword>
<organism evidence="2 3">
    <name type="scientific">Trichophyton soudanense CBS 452.61</name>
    <dbReference type="NCBI Taxonomy" id="1215331"/>
    <lineage>
        <taxon>Eukaryota</taxon>
        <taxon>Fungi</taxon>
        <taxon>Dikarya</taxon>
        <taxon>Ascomycota</taxon>
        <taxon>Pezizomycotina</taxon>
        <taxon>Eurotiomycetes</taxon>
        <taxon>Eurotiomycetidae</taxon>
        <taxon>Onygenales</taxon>
        <taxon>Arthrodermataceae</taxon>
        <taxon>Trichophyton</taxon>
    </lineage>
</organism>
<evidence type="ECO:0000313" key="3">
    <source>
        <dbReference type="Proteomes" id="UP000023623"/>
    </source>
</evidence>
<sequence>MDYHDSYTILASPAPSILTREGYQTTTNAFHQTYYVGPRKVWALSSEVWSVINKITSKELLAYTNYEMAQSSSCLDHEHYLCGDEQSVCGRFAQNVLRPVTAVAFANGIKARFGDFKVCAESQGEVDVPDFVAVHCTAKNLHALEQLDSREVPYLKFVGEAKTPWRHDLGKIYHDFTTRKKSTIDRALGQIAKYMYDHKMRYGFLTTYNETIFLKQECFEGSTWGLLVSPPVPFDTRANRETHIVSLRQCLYYLMHVTESPKNRIANNTTPRHKWVSDKSPKDLTQPQLHTPVSQKPQAPVELLQHLAQSPELKTDLSSITGRIKLHYIPGSGIYSAILQFKHEDIRTEGKKSHVRVGDQWIQAEIINYDQDHRSKDAESSSLGHGFSSSPSPSARLRAQEYGSNTPSKHRKEKVSLMERMQNPKPFEYTDTNYESGPTLSVDTPTRLPTQPQGYGTPALSLPHYPVPPAGHYQSLSRDTSGMRGTFHSPYAQFSTEQSTPRELSQTRETTLPHRPPPFGHHQSLSRDPSMRQGGSPDRRTERHDSGPRDKGKGKAKERLDSTGGYNLRSRSDKGESSKGRGKDKDDDEKRGRFPGPFSRKC</sequence>
<feature type="compositionally biased region" description="Basic and acidic residues" evidence="1">
    <location>
        <begin position="537"/>
        <end position="561"/>
    </location>
</feature>
<feature type="compositionally biased region" description="Low complexity" evidence="1">
    <location>
        <begin position="380"/>
        <end position="397"/>
    </location>
</feature>
<feature type="compositionally biased region" description="Basic and acidic residues" evidence="1">
    <location>
        <begin position="570"/>
        <end position="592"/>
    </location>
</feature>